<evidence type="ECO:0000313" key="5">
    <source>
        <dbReference type="EMBL" id="CAK0910894.1"/>
    </source>
</evidence>
<dbReference type="Gene3D" id="3.40.50.12660">
    <property type="match status" value="1"/>
</dbReference>
<reference evidence="5" key="1">
    <citation type="submission" date="2023-10" db="EMBL/GenBank/DDBJ databases">
        <authorList>
            <person name="Chen Y."/>
            <person name="Shah S."/>
            <person name="Dougan E. K."/>
            <person name="Thang M."/>
            <person name="Chan C."/>
        </authorList>
    </citation>
    <scope>NUCLEOTIDE SEQUENCE [LARGE SCALE GENOMIC DNA]</scope>
</reference>
<dbReference type="SUPFAM" id="SSF52129">
    <property type="entry name" value="Caspase-like"/>
    <property type="match status" value="1"/>
</dbReference>
<keyword evidence="3" id="KW-0472">Membrane</keyword>
<proteinExistence type="inferred from homology"/>
<dbReference type="InterPro" id="IPR050452">
    <property type="entry name" value="Metacaspase"/>
</dbReference>
<dbReference type="Pfam" id="PF00656">
    <property type="entry name" value="Peptidase_C14"/>
    <property type="match status" value="1"/>
</dbReference>
<dbReference type="PANTHER" id="PTHR48104">
    <property type="entry name" value="METACASPASE-4"/>
    <property type="match status" value="1"/>
</dbReference>
<evidence type="ECO:0000313" key="6">
    <source>
        <dbReference type="Proteomes" id="UP001189429"/>
    </source>
</evidence>
<evidence type="ECO:0000256" key="2">
    <source>
        <dbReference type="SAM" id="MobiDB-lite"/>
    </source>
</evidence>
<feature type="domain" description="Peptidase C14 caspase" evidence="4">
    <location>
        <begin position="112"/>
        <end position="348"/>
    </location>
</feature>
<dbReference type="EMBL" id="CAUYUJ010022483">
    <property type="protein sequence ID" value="CAK0910894.1"/>
    <property type="molecule type" value="Genomic_DNA"/>
</dbReference>
<evidence type="ECO:0000256" key="1">
    <source>
        <dbReference type="ARBA" id="ARBA00009005"/>
    </source>
</evidence>
<sequence>MVGALWPMFDTNRSGSISFREFNKRDGLRETLLAQMGSSGGSPPAHVGAELGRPQRPPAFGGYPQPAAAMPVATPVVVATPVAPHGAGGHAGHHAAHRPAPPSQGVPKPTGRRKAVLIGINYVGTRAQLRGCVNDVSNVRSLLTNSMGWHPGSIQTLTDDGNSTVPTRRNIEAALKWLADGARPGDVLFLHFSGHGAQQNDPNGFEEDGMNETILPVDFKSAGMISDDQLGEILVKHLPEGVRLTAVMDCCHSGTGLDLPYTWTSRGWKEETNPYHSMGDVVMFSGCADDDTSADATTAYGASGGAMTTAFCDVLRSNPRLNFTELMRQLNHTIARRGFRQRAQLTSSQQFSFDRPFLLDDIAPNSNRTLGRTVRRKFPPRPRAMNGPLSDMLGVGGAVVGGMMAAQVAGGLLGALFG</sequence>
<dbReference type="PANTHER" id="PTHR48104:SF30">
    <property type="entry name" value="METACASPASE-1"/>
    <property type="match status" value="1"/>
</dbReference>
<organism evidence="5 6">
    <name type="scientific">Prorocentrum cordatum</name>
    <dbReference type="NCBI Taxonomy" id="2364126"/>
    <lineage>
        <taxon>Eukaryota</taxon>
        <taxon>Sar</taxon>
        <taxon>Alveolata</taxon>
        <taxon>Dinophyceae</taxon>
        <taxon>Prorocentrales</taxon>
        <taxon>Prorocentraceae</taxon>
        <taxon>Prorocentrum</taxon>
    </lineage>
</organism>
<keyword evidence="6" id="KW-1185">Reference proteome</keyword>
<feature type="transmembrane region" description="Helical" evidence="3">
    <location>
        <begin position="392"/>
        <end position="417"/>
    </location>
</feature>
<evidence type="ECO:0000256" key="3">
    <source>
        <dbReference type="SAM" id="Phobius"/>
    </source>
</evidence>
<name>A0ABN9YFA4_9DINO</name>
<dbReference type="InterPro" id="IPR018247">
    <property type="entry name" value="EF_Hand_1_Ca_BS"/>
</dbReference>
<feature type="region of interest" description="Disordered" evidence="2">
    <location>
        <begin position="85"/>
        <end position="110"/>
    </location>
</feature>
<keyword evidence="3" id="KW-0812">Transmembrane</keyword>
<dbReference type="InterPro" id="IPR029030">
    <property type="entry name" value="Caspase-like_dom_sf"/>
</dbReference>
<dbReference type="InterPro" id="IPR011600">
    <property type="entry name" value="Pept_C14_caspase"/>
</dbReference>
<comment type="similarity">
    <text evidence="1">Belongs to the peptidase C14B family.</text>
</comment>
<keyword evidence="3" id="KW-1133">Transmembrane helix</keyword>
<dbReference type="Proteomes" id="UP001189429">
    <property type="component" value="Unassembled WGS sequence"/>
</dbReference>
<comment type="caution">
    <text evidence="5">The sequence shown here is derived from an EMBL/GenBank/DDBJ whole genome shotgun (WGS) entry which is preliminary data.</text>
</comment>
<protein>
    <recommendedName>
        <fullName evidence="4">Peptidase C14 caspase domain-containing protein</fullName>
    </recommendedName>
</protein>
<dbReference type="PROSITE" id="PS00018">
    <property type="entry name" value="EF_HAND_1"/>
    <property type="match status" value="1"/>
</dbReference>
<evidence type="ECO:0000259" key="4">
    <source>
        <dbReference type="Pfam" id="PF00656"/>
    </source>
</evidence>
<gene>
    <name evidence="5" type="ORF">PCOR1329_LOCUS84938</name>
</gene>
<accession>A0ABN9YFA4</accession>